<dbReference type="AlphaFoldDB" id="A0A7C7D4Q1"/>
<organism evidence="1 2">
    <name type="scientific">Desulfitobacterium dehalogenans</name>
    <dbReference type="NCBI Taxonomy" id="36854"/>
    <lineage>
        <taxon>Bacteria</taxon>
        <taxon>Bacillati</taxon>
        <taxon>Bacillota</taxon>
        <taxon>Clostridia</taxon>
        <taxon>Eubacteriales</taxon>
        <taxon>Desulfitobacteriaceae</taxon>
        <taxon>Desulfitobacterium</taxon>
    </lineage>
</organism>
<dbReference type="Pfam" id="PF20181">
    <property type="entry name" value="DUF6544"/>
    <property type="match status" value="1"/>
</dbReference>
<reference evidence="1 2" key="1">
    <citation type="journal article" date="2020" name="Biotechnol. Biofuels">
        <title>New insights from the biogas microbiome by comprehensive genome-resolved metagenomics of nearly 1600 species originating from multiple anaerobic digesters.</title>
        <authorList>
            <person name="Campanaro S."/>
            <person name="Treu L."/>
            <person name="Rodriguez-R L.M."/>
            <person name="Kovalovszki A."/>
            <person name="Ziels R.M."/>
            <person name="Maus I."/>
            <person name="Zhu X."/>
            <person name="Kougias P.G."/>
            <person name="Basile A."/>
            <person name="Luo G."/>
            <person name="Schluter A."/>
            <person name="Konstantinidis K.T."/>
            <person name="Angelidaki I."/>
        </authorList>
    </citation>
    <scope>NUCLEOTIDE SEQUENCE [LARGE SCALE GENOMIC DNA]</scope>
    <source>
        <strain evidence="1">AS05jafATM_4</strain>
    </source>
</reference>
<proteinExistence type="predicted"/>
<protein>
    <submittedName>
        <fullName evidence="1">Uncharacterized protein</fullName>
    </submittedName>
</protein>
<evidence type="ECO:0000313" key="2">
    <source>
        <dbReference type="Proteomes" id="UP000553059"/>
    </source>
</evidence>
<evidence type="ECO:0000313" key="1">
    <source>
        <dbReference type="EMBL" id="HHY26114.1"/>
    </source>
</evidence>
<comment type="caution">
    <text evidence="1">The sequence shown here is derived from an EMBL/GenBank/DDBJ whole genome shotgun (WGS) entry which is preliminary data.</text>
</comment>
<gene>
    <name evidence="1" type="ORF">GX523_05055</name>
</gene>
<name>A0A7C7D4Q1_9FIRM</name>
<sequence length="286" mass="32683">MGKILLVILAIILIVFIVCAAVTAIAKIRFSQMVAKEVTQFYQGIEGAQGVVQLSDLEELPLSVQKWLLHSQVVGKERMIATRTKQDINLRLKADQSWMKGQGEQYFRMAEPGFIWYADIQMAPLLHISGRDKYIDGHGHMLIKVLSMVTVADGQGKEMDQGALLRYLAEIMWSPSAALNDYIQWQEINDTSAEATMSYEGVTASGVFTFNEQGEVLSFEAERYGEFDGEYRLETWACVIQEYQELNGINVPSQGDIIWKLDTGDFHWYHFKVKELEYNKPFRYEL</sequence>
<accession>A0A7C7D4Q1</accession>
<dbReference type="EMBL" id="DUTF01000113">
    <property type="protein sequence ID" value="HHY26114.1"/>
    <property type="molecule type" value="Genomic_DNA"/>
</dbReference>
<dbReference type="InterPro" id="IPR046674">
    <property type="entry name" value="DUF6544"/>
</dbReference>
<dbReference type="Proteomes" id="UP000553059">
    <property type="component" value="Unassembled WGS sequence"/>
</dbReference>